<dbReference type="OrthoDB" id="9783299at2"/>
<dbReference type="EMBL" id="VTRV01000171">
    <property type="protein sequence ID" value="TZF85363.1"/>
    <property type="molecule type" value="Genomic_DNA"/>
</dbReference>
<dbReference type="AlphaFoldDB" id="A0A5D8YTY9"/>
<dbReference type="InterPro" id="IPR010895">
    <property type="entry name" value="CHRD"/>
</dbReference>
<proteinExistence type="predicted"/>
<feature type="domain" description="CHRD" evidence="1">
    <location>
        <begin position="59"/>
        <end position="172"/>
    </location>
</feature>
<evidence type="ECO:0000313" key="3">
    <source>
        <dbReference type="Proteomes" id="UP000323164"/>
    </source>
</evidence>
<sequence>MQGQRPGARRGIFTTRAQRCGDAFATPLRSALMRRLLPLIALVCAIPVSAVAQDIHMRGVFNLVRAPAADVRPPTGEARAVIDDDGRVRVDLVVSGLVEHPTSATLHTGSAGANTEQVARMDVAASGDEARVIGGRVELTPIVAQQLRASGGYIVLHTSEHPDGFLRAQLLTQARTLGTVSNGP</sequence>
<organism evidence="2 3">
    <name type="scientific">Cognatilysobacter lacus</name>
    <dbReference type="NCBI Taxonomy" id="1643323"/>
    <lineage>
        <taxon>Bacteria</taxon>
        <taxon>Pseudomonadati</taxon>
        <taxon>Pseudomonadota</taxon>
        <taxon>Gammaproteobacteria</taxon>
        <taxon>Lysobacterales</taxon>
        <taxon>Lysobacteraceae</taxon>
        <taxon>Cognatilysobacter</taxon>
    </lineage>
</organism>
<dbReference type="Pfam" id="PF07452">
    <property type="entry name" value="CHRD"/>
    <property type="match status" value="1"/>
</dbReference>
<dbReference type="Proteomes" id="UP000323164">
    <property type="component" value="Unassembled WGS sequence"/>
</dbReference>
<gene>
    <name evidence="2" type="ORF">FW784_12305</name>
</gene>
<name>A0A5D8YTY9_9GAMM</name>
<reference evidence="2 3" key="1">
    <citation type="submission" date="2019-08" db="EMBL/GenBank/DDBJ databases">
        <title>Draft genome sequence of Lysobacter sp. UKS-15.</title>
        <authorList>
            <person name="Im W.-T."/>
        </authorList>
    </citation>
    <scope>NUCLEOTIDE SEQUENCE [LARGE SCALE GENOMIC DNA]</scope>
    <source>
        <strain evidence="2 3">UKS-15</strain>
    </source>
</reference>
<dbReference type="SMART" id="SM00754">
    <property type="entry name" value="CHRD"/>
    <property type="match status" value="1"/>
</dbReference>
<keyword evidence="3" id="KW-1185">Reference proteome</keyword>
<evidence type="ECO:0000259" key="1">
    <source>
        <dbReference type="SMART" id="SM00754"/>
    </source>
</evidence>
<comment type="caution">
    <text evidence="2">The sequence shown here is derived from an EMBL/GenBank/DDBJ whole genome shotgun (WGS) entry which is preliminary data.</text>
</comment>
<accession>A0A5D8YTY9</accession>
<evidence type="ECO:0000313" key="2">
    <source>
        <dbReference type="EMBL" id="TZF85363.1"/>
    </source>
</evidence>
<protein>
    <submittedName>
        <fullName evidence="2">CHRD domain-containing protein</fullName>
    </submittedName>
</protein>